<sequence>MLVFAFILMVCAVRADYWEVRDMLIKKDRSHGIGSNLELSNLEKEANKILMEYKYREIDASFENPGNFSPARHFFHSKPDIERSEIFKIIQMLPKGASLHGHDTALVSDDFLFNLTYKEDLYLCGGSVLKFLASDKDGCKSLQDLRNSDPDFNTWLRKQMTLIVDNPKEAYPDINAVWKRFSKIFALITPMITYKPVFEEYLYQVLQEFYNDNVSYVELRATLGWIYDAKGKRYDPFEVVGLYKDIVDQFKSKNPGFFGARVIYAPTRNVNNETMYNYMMNARKLKQLYPNFIAGFDLVGQEDLGKPLDEFICELQSISKEMKFFFHAGETNWYGVSTDLNLFDAILLNTQRIGHGYALVKHPEALRAVKEKQIGIEISPISNQVLMLVDDLRNHPANVLIAHGMPVVICNDDPSFWGARGLSYDWYMAFMGMSSRESDLRLLKQLAVNSFLYSSMDASEKLDSINKWEKLWNDFLYHLVAMYSNMLSD</sequence>
<comment type="catalytic activity">
    <reaction evidence="9">
        <text>adenosine + H2O + H(+) = inosine + NH4(+)</text>
        <dbReference type="Rhea" id="RHEA:24408"/>
        <dbReference type="ChEBI" id="CHEBI:15377"/>
        <dbReference type="ChEBI" id="CHEBI:15378"/>
        <dbReference type="ChEBI" id="CHEBI:16335"/>
        <dbReference type="ChEBI" id="CHEBI:17596"/>
        <dbReference type="ChEBI" id="CHEBI:28938"/>
        <dbReference type="EC" id="3.5.4.4"/>
    </reaction>
</comment>
<evidence type="ECO:0000256" key="6">
    <source>
        <dbReference type="ARBA" id="ARBA00022723"/>
    </source>
</evidence>
<evidence type="ECO:0000313" key="13">
    <source>
        <dbReference type="Proteomes" id="UP000695000"/>
    </source>
</evidence>
<evidence type="ECO:0000256" key="5">
    <source>
        <dbReference type="ARBA" id="ARBA00022525"/>
    </source>
</evidence>
<comment type="subcellular location">
    <subcellularLocation>
        <location evidence="2">Secreted</location>
    </subcellularLocation>
</comment>
<evidence type="ECO:0000256" key="8">
    <source>
        <dbReference type="ARBA" id="ARBA00022801"/>
    </source>
</evidence>
<dbReference type="GeneID" id="108569736"/>
<proteinExistence type="inferred from homology"/>
<dbReference type="InterPro" id="IPR006330">
    <property type="entry name" value="Ado/ade_deaminase"/>
</dbReference>
<feature type="chain" id="PRO_5045392072" description="adenosine deaminase" evidence="10">
    <location>
        <begin position="16"/>
        <end position="489"/>
    </location>
</feature>
<feature type="signal peptide" evidence="10">
    <location>
        <begin position="1"/>
        <end position="15"/>
    </location>
</feature>
<comment type="similarity">
    <text evidence="3">Belongs to the metallo-dependent hydrolases superfamily. Adenosine and AMP deaminases family. ADGF subfamily.</text>
</comment>
<evidence type="ECO:0000256" key="10">
    <source>
        <dbReference type="SAM" id="SignalP"/>
    </source>
</evidence>
<dbReference type="SUPFAM" id="SSF51556">
    <property type="entry name" value="Metallo-dependent hydrolases"/>
    <property type="match status" value="1"/>
</dbReference>
<reference evidence="14" key="1">
    <citation type="submission" date="2025-08" db="UniProtKB">
        <authorList>
            <consortium name="RefSeq"/>
        </authorList>
    </citation>
    <scope>IDENTIFICATION</scope>
    <source>
        <tissue evidence="14">Whole Larva</tissue>
    </source>
</reference>
<dbReference type="InterPro" id="IPR013659">
    <property type="entry name" value="A_deaminase_N"/>
</dbReference>
<dbReference type="RefSeq" id="XP_017786887.1">
    <property type="nucleotide sequence ID" value="XM_017931398.1"/>
</dbReference>
<gene>
    <name evidence="14" type="primary">LOC108569736</name>
</gene>
<evidence type="ECO:0000256" key="3">
    <source>
        <dbReference type="ARBA" id="ARBA00006083"/>
    </source>
</evidence>
<dbReference type="EC" id="3.5.4.4" evidence="4"/>
<dbReference type="PANTHER" id="PTHR11409:SF39">
    <property type="entry name" value="ADENOSINE DEAMINASE 2"/>
    <property type="match status" value="1"/>
</dbReference>
<keyword evidence="7 10" id="KW-0732">Signal</keyword>
<dbReference type="PANTHER" id="PTHR11409">
    <property type="entry name" value="ADENOSINE DEAMINASE"/>
    <property type="match status" value="1"/>
</dbReference>
<name>A0ABM1NJ87_NICVS</name>
<evidence type="ECO:0000256" key="1">
    <source>
        <dbReference type="ARBA" id="ARBA00001947"/>
    </source>
</evidence>
<dbReference type="Pfam" id="PF08451">
    <property type="entry name" value="A_deaminase_N"/>
    <property type="match status" value="1"/>
</dbReference>
<protein>
    <recommendedName>
        <fullName evidence="4">adenosine deaminase</fullName>
        <ecNumber evidence="4">3.5.4.4</ecNumber>
    </recommendedName>
</protein>
<dbReference type="InterPro" id="IPR001365">
    <property type="entry name" value="A_deaminase_dom"/>
</dbReference>
<dbReference type="Proteomes" id="UP000695000">
    <property type="component" value="Unplaced"/>
</dbReference>
<comment type="cofactor">
    <cofactor evidence="1">
        <name>Zn(2+)</name>
        <dbReference type="ChEBI" id="CHEBI:29105"/>
    </cofactor>
</comment>
<dbReference type="InterPro" id="IPR006331">
    <property type="entry name" value="ADGF"/>
</dbReference>
<keyword evidence="8" id="KW-0378">Hydrolase</keyword>
<dbReference type="CDD" id="cd01321">
    <property type="entry name" value="ADGF"/>
    <property type="match status" value="1"/>
</dbReference>
<evidence type="ECO:0000259" key="12">
    <source>
        <dbReference type="Pfam" id="PF08451"/>
    </source>
</evidence>
<keyword evidence="5" id="KW-0964">Secreted</keyword>
<evidence type="ECO:0000256" key="7">
    <source>
        <dbReference type="ARBA" id="ARBA00022729"/>
    </source>
</evidence>
<evidence type="ECO:0000256" key="2">
    <source>
        <dbReference type="ARBA" id="ARBA00004613"/>
    </source>
</evidence>
<feature type="domain" description="Adenosine/AMP deaminase N-terminal" evidence="12">
    <location>
        <begin position="11"/>
        <end position="90"/>
    </location>
</feature>
<dbReference type="InterPro" id="IPR032466">
    <property type="entry name" value="Metal_Hydrolase"/>
</dbReference>
<dbReference type="Pfam" id="PF00962">
    <property type="entry name" value="A_deaminase"/>
    <property type="match status" value="1"/>
</dbReference>
<evidence type="ECO:0000313" key="14">
    <source>
        <dbReference type="RefSeq" id="XP_017786887.1"/>
    </source>
</evidence>
<dbReference type="NCBIfam" id="TIGR01431">
    <property type="entry name" value="adm_rel"/>
    <property type="match status" value="1"/>
</dbReference>
<dbReference type="Gene3D" id="3.20.20.140">
    <property type="entry name" value="Metal-dependent hydrolases"/>
    <property type="match status" value="1"/>
</dbReference>
<evidence type="ECO:0000259" key="11">
    <source>
        <dbReference type="Pfam" id="PF00962"/>
    </source>
</evidence>
<keyword evidence="6" id="KW-0479">Metal-binding</keyword>
<feature type="domain" description="Adenosine deaminase" evidence="11">
    <location>
        <begin position="177"/>
        <end position="463"/>
    </location>
</feature>
<evidence type="ECO:0000256" key="9">
    <source>
        <dbReference type="ARBA" id="ARBA00047764"/>
    </source>
</evidence>
<keyword evidence="13" id="KW-1185">Reference proteome</keyword>
<accession>A0ABM1NJ87</accession>
<organism evidence="13 14">
    <name type="scientific">Nicrophorus vespilloides</name>
    <name type="common">Boreal carrion beetle</name>
    <dbReference type="NCBI Taxonomy" id="110193"/>
    <lineage>
        <taxon>Eukaryota</taxon>
        <taxon>Metazoa</taxon>
        <taxon>Ecdysozoa</taxon>
        <taxon>Arthropoda</taxon>
        <taxon>Hexapoda</taxon>
        <taxon>Insecta</taxon>
        <taxon>Pterygota</taxon>
        <taxon>Neoptera</taxon>
        <taxon>Endopterygota</taxon>
        <taxon>Coleoptera</taxon>
        <taxon>Polyphaga</taxon>
        <taxon>Staphyliniformia</taxon>
        <taxon>Silphidae</taxon>
        <taxon>Nicrophorinae</taxon>
        <taxon>Nicrophorus</taxon>
    </lineage>
</organism>
<evidence type="ECO:0000256" key="4">
    <source>
        <dbReference type="ARBA" id="ARBA00012784"/>
    </source>
</evidence>